<evidence type="ECO:0000313" key="5">
    <source>
        <dbReference type="EMBL" id="SDF14096.1"/>
    </source>
</evidence>
<dbReference type="RefSeq" id="WP_083344593.1">
    <property type="nucleotide sequence ID" value="NZ_LT629690.1"/>
</dbReference>
<dbReference type="Gene3D" id="1.10.10.10">
    <property type="entry name" value="Winged helix-like DNA-binding domain superfamily/Winged helix DNA-binding domain"/>
    <property type="match status" value="1"/>
</dbReference>
<name>A0A1G7INH5_9BACT</name>
<dbReference type="InterPro" id="IPR002577">
    <property type="entry name" value="HTH_HxlR"/>
</dbReference>
<dbReference type="Pfam" id="PF01638">
    <property type="entry name" value="HxlR"/>
    <property type="match status" value="1"/>
</dbReference>
<dbReference type="Proteomes" id="UP000182427">
    <property type="component" value="Chromosome I"/>
</dbReference>
<reference evidence="5 6" key="1">
    <citation type="submission" date="2016-10" db="EMBL/GenBank/DDBJ databases">
        <authorList>
            <person name="de Groot N.N."/>
        </authorList>
    </citation>
    <scope>NUCLEOTIDE SEQUENCE [LARGE SCALE GENOMIC DNA]</scope>
    <source>
        <strain evidence="5 6">GAS232</strain>
    </source>
</reference>
<accession>A0A1G7INH5</accession>
<dbReference type="AlphaFoldDB" id="A0A1G7INH5"/>
<dbReference type="InterPro" id="IPR036388">
    <property type="entry name" value="WH-like_DNA-bd_sf"/>
</dbReference>
<evidence type="ECO:0000259" key="4">
    <source>
        <dbReference type="PROSITE" id="PS51118"/>
    </source>
</evidence>
<dbReference type="PROSITE" id="PS51118">
    <property type="entry name" value="HTH_HXLR"/>
    <property type="match status" value="1"/>
</dbReference>
<proteinExistence type="predicted"/>
<sequence length="131" mass="15295">MAIDWEYANAACEKLGPERDSVAREVVNQMAEKWTLWTMAVLAEADAPMRFSRVMERVEGVSQKSLTKTLRQLERDGLVTRVVFPEVPPRVEYTISPLGIAMLEQVHPLWMWTVKNLDKFEKARRQYDKKR</sequence>
<evidence type="ECO:0000256" key="3">
    <source>
        <dbReference type="ARBA" id="ARBA00023163"/>
    </source>
</evidence>
<feature type="domain" description="HTH hxlR-type" evidence="4">
    <location>
        <begin position="12"/>
        <end position="121"/>
    </location>
</feature>
<dbReference type="SUPFAM" id="SSF46785">
    <property type="entry name" value="Winged helix' DNA-binding domain"/>
    <property type="match status" value="1"/>
</dbReference>
<evidence type="ECO:0000313" key="6">
    <source>
        <dbReference type="Proteomes" id="UP000182427"/>
    </source>
</evidence>
<gene>
    <name evidence="5" type="ORF">SAMN05444167_1510</name>
</gene>
<keyword evidence="6" id="KW-1185">Reference proteome</keyword>
<organism evidence="5 6">
    <name type="scientific">Terriglobus roseus</name>
    <dbReference type="NCBI Taxonomy" id="392734"/>
    <lineage>
        <taxon>Bacteria</taxon>
        <taxon>Pseudomonadati</taxon>
        <taxon>Acidobacteriota</taxon>
        <taxon>Terriglobia</taxon>
        <taxon>Terriglobales</taxon>
        <taxon>Acidobacteriaceae</taxon>
        <taxon>Terriglobus</taxon>
    </lineage>
</organism>
<protein>
    <submittedName>
        <fullName evidence="5">Transcriptional regulator, HxlR family</fullName>
    </submittedName>
</protein>
<dbReference type="PANTHER" id="PTHR33204">
    <property type="entry name" value="TRANSCRIPTIONAL REGULATOR, MARR FAMILY"/>
    <property type="match status" value="1"/>
</dbReference>
<dbReference type="OrthoDB" id="9791143at2"/>
<dbReference type="PANTHER" id="PTHR33204:SF39">
    <property type="entry name" value="TRANSCRIPTIONAL REGULATORY PROTEIN"/>
    <property type="match status" value="1"/>
</dbReference>
<keyword evidence="3" id="KW-0804">Transcription</keyword>
<dbReference type="EMBL" id="LT629690">
    <property type="protein sequence ID" value="SDF14096.1"/>
    <property type="molecule type" value="Genomic_DNA"/>
</dbReference>
<evidence type="ECO:0000256" key="1">
    <source>
        <dbReference type="ARBA" id="ARBA00023015"/>
    </source>
</evidence>
<dbReference type="GO" id="GO:0003677">
    <property type="term" value="F:DNA binding"/>
    <property type="evidence" value="ECO:0007669"/>
    <property type="project" value="UniProtKB-KW"/>
</dbReference>
<keyword evidence="1" id="KW-0805">Transcription regulation</keyword>
<dbReference type="InterPro" id="IPR036390">
    <property type="entry name" value="WH_DNA-bd_sf"/>
</dbReference>
<keyword evidence="2" id="KW-0238">DNA-binding</keyword>
<evidence type="ECO:0000256" key="2">
    <source>
        <dbReference type="ARBA" id="ARBA00023125"/>
    </source>
</evidence>